<dbReference type="GO" id="GO:0008270">
    <property type="term" value="F:zinc ion binding"/>
    <property type="evidence" value="ECO:0007669"/>
    <property type="project" value="InterPro"/>
</dbReference>
<dbReference type="OrthoDB" id="2593610at2759"/>
<organism evidence="5 6">
    <name type="scientific">Cutaneotrichosporon oleaginosum</name>
    <dbReference type="NCBI Taxonomy" id="879819"/>
    <lineage>
        <taxon>Eukaryota</taxon>
        <taxon>Fungi</taxon>
        <taxon>Dikarya</taxon>
        <taxon>Basidiomycota</taxon>
        <taxon>Agaricomycotina</taxon>
        <taxon>Tremellomycetes</taxon>
        <taxon>Trichosporonales</taxon>
        <taxon>Trichosporonaceae</taxon>
        <taxon>Cutaneotrichosporon</taxon>
    </lineage>
</organism>
<keyword evidence="6" id="KW-1185">Reference proteome</keyword>
<reference evidence="5 6" key="1">
    <citation type="submission" date="2015-03" db="EMBL/GenBank/DDBJ databases">
        <title>Genomics and transcriptomics of the oil-accumulating basidiomycete yeast T. oleaginosus allow insights into substrate utilization and the diverse evolutionary trajectories of mating systems in fungi.</title>
        <authorList>
            <consortium name="DOE Joint Genome Institute"/>
            <person name="Kourist R."/>
            <person name="Kracht O."/>
            <person name="Bracharz F."/>
            <person name="Lipzen A."/>
            <person name="Nolan M."/>
            <person name="Ohm R."/>
            <person name="Grigoriev I."/>
            <person name="Sun S."/>
            <person name="Heitman J."/>
            <person name="Bruck T."/>
            <person name="Nowrousian M."/>
        </authorList>
    </citation>
    <scope>NUCLEOTIDE SEQUENCE [LARGE SCALE GENOMIC DNA]</scope>
    <source>
        <strain evidence="5 6">IBC0246</strain>
    </source>
</reference>
<dbReference type="SUPFAM" id="SSF57701">
    <property type="entry name" value="Zn2/Cys6 DNA-binding domain"/>
    <property type="match status" value="1"/>
</dbReference>
<dbReference type="AlphaFoldDB" id="A0A0J1B7G7"/>
<proteinExistence type="predicted"/>
<dbReference type="InterPro" id="IPR036864">
    <property type="entry name" value="Zn2-C6_fun-type_DNA-bd_sf"/>
</dbReference>
<dbReference type="GO" id="GO:0000981">
    <property type="term" value="F:DNA-binding transcription factor activity, RNA polymerase II-specific"/>
    <property type="evidence" value="ECO:0007669"/>
    <property type="project" value="InterPro"/>
</dbReference>
<evidence type="ECO:0000313" key="5">
    <source>
        <dbReference type="EMBL" id="KLT43684.1"/>
    </source>
</evidence>
<dbReference type="SMART" id="SM00906">
    <property type="entry name" value="Fungal_trans"/>
    <property type="match status" value="1"/>
</dbReference>
<dbReference type="PANTHER" id="PTHR31644">
    <property type="entry name" value="TRANSCRIPTIONAL ACTIVATOR ARO80-RELATED"/>
    <property type="match status" value="1"/>
</dbReference>
<dbReference type="GO" id="GO:0005634">
    <property type="term" value="C:nucleus"/>
    <property type="evidence" value="ECO:0007669"/>
    <property type="project" value="TreeGrafter"/>
</dbReference>
<dbReference type="GO" id="GO:0003677">
    <property type="term" value="F:DNA binding"/>
    <property type="evidence" value="ECO:0007669"/>
    <property type="project" value="InterPro"/>
</dbReference>
<dbReference type="Proteomes" id="UP000053611">
    <property type="component" value="Unassembled WGS sequence"/>
</dbReference>
<dbReference type="Gene3D" id="4.10.240.10">
    <property type="entry name" value="Zn(2)-C6 fungal-type DNA-binding domain"/>
    <property type="match status" value="1"/>
</dbReference>
<evidence type="ECO:0000259" key="4">
    <source>
        <dbReference type="PROSITE" id="PS50048"/>
    </source>
</evidence>
<keyword evidence="2" id="KW-0539">Nucleus</keyword>
<evidence type="ECO:0000256" key="3">
    <source>
        <dbReference type="SAM" id="MobiDB-lite"/>
    </source>
</evidence>
<protein>
    <recommendedName>
        <fullName evidence="4">Zn(2)-C6 fungal-type domain-containing protein</fullName>
    </recommendedName>
</protein>
<dbReference type="PROSITE" id="PS50048">
    <property type="entry name" value="ZN2_CY6_FUNGAL_2"/>
    <property type="match status" value="1"/>
</dbReference>
<dbReference type="InterPro" id="IPR052780">
    <property type="entry name" value="AAA_Catabolism_Regulators"/>
</dbReference>
<name>A0A0J1B7G7_9TREE</name>
<dbReference type="PANTHER" id="PTHR31644:SF2">
    <property type="entry name" value="TRANSCRIPTIONAL ACTIVATOR ARO80-RELATED"/>
    <property type="match status" value="1"/>
</dbReference>
<feature type="domain" description="Zn(2)-C6 fungal-type" evidence="4">
    <location>
        <begin position="17"/>
        <end position="51"/>
    </location>
</feature>
<dbReference type="InterPro" id="IPR007219">
    <property type="entry name" value="XnlR_reg_dom"/>
</dbReference>
<evidence type="ECO:0000256" key="2">
    <source>
        <dbReference type="ARBA" id="ARBA00023242"/>
    </source>
</evidence>
<dbReference type="GO" id="GO:0006351">
    <property type="term" value="P:DNA-templated transcription"/>
    <property type="evidence" value="ECO:0007669"/>
    <property type="project" value="InterPro"/>
</dbReference>
<dbReference type="CDD" id="cd12148">
    <property type="entry name" value="fungal_TF_MHR"/>
    <property type="match status" value="1"/>
</dbReference>
<evidence type="ECO:0000313" key="6">
    <source>
        <dbReference type="Proteomes" id="UP000053611"/>
    </source>
</evidence>
<accession>A0A0J1B7G7</accession>
<dbReference type="SMART" id="SM00066">
    <property type="entry name" value="GAL4"/>
    <property type="match status" value="1"/>
</dbReference>
<dbReference type="CDD" id="cd00067">
    <property type="entry name" value="GAL4"/>
    <property type="match status" value="1"/>
</dbReference>
<dbReference type="PROSITE" id="PS00463">
    <property type="entry name" value="ZN2_CY6_FUNGAL_1"/>
    <property type="match status" value="1"/>
</dbReference>
<feature type="region of interest" description="Disordered" evidence="3">
    <location>
        <begin position="625"/>
        <end position="654"/>
    </location>
</feature>
<evidence type="ECO:0000256" key="1">
    <source>
        <dbReference type="ARBA" id="ARBA00022723"/>
    </source>
</evidence>
<sequence length="748" mass="83762">MSEVERAAKRPKRTYRACYPCRSRKLKCSFGDPNKPWDGPCERCMREQRECERAKPTFVRAPAPRKSDVSPGNDVVLPQATSSHGENTAYRKRPASAPRWEEGPESRTTLGVGKDPGSSDDEDERQGDDALVSSNLQNPSDALRLLANASSLPYHSLNSAYPAKARDVGPAGNNVSTWTSWGPIQQGLLNVQDARALFSFFELEMAPLYPLIHPMLFEPHYLDTLVRDEALLLGTILTIAARYSNVLADNRGAILHKKLCQWVRLQFMRVMDGDSALRSISTVEALLLLSEWPMLPMNHQLEGNNEPETEEFLLLKPSLRYDAYSWSNIGWAVRLAQELGIHDIATGKSQQNLELWKTERMLKTWVYCYNADRHISVRLGRNAVLQQSMTSRWWEDLSDHVHRKDRDGSNDVWTSDLFMLACIAQLMGTVQDHLYIHKDVTRSLLRTGAWESFLQRLRLEIRYSKSACQTKLSDGTVDSALLRIEFDYLVLYAYSLTLRALQGKLRRRRQVNDLHYLSPSLLNMVEGPWIMEALQAARSIIDITLNVLEKRNILRVCPSRIFQYILFAATFMYKALATGMVEYGQQSTVSQLEKVVRALSHASIDDQHFLRGFAGLLSRLGKHWHAGGPPQSDSPSVLNPAHAKTGLSPTARVEGSSLTPNLEALLASTVTTADPLGTAQPLADFAAMGDLSWNWDPTFQMPAADHEQDMLFESIWGQGAEDASGSASNLYATLLGDALAFPEGLDGS</sequence>
<dbReference type="EMBL" id="KQ087192">
    <property type="protein sequence ID" value="KLT43684.1"/>
    <property type="molecule type" value="Genomic_DNA"/>
</dbReference>
<keyword evidence="1" id="KW-0479">Metal-binding</keyword>
<gene>
    <name evidence="5" type="ORF">CC85DRAFT_284197</name>
</gene>
<dbReference type="Pfam" id="PF04082">
    <property type="entry name" value="Fungal_trans"/>
    <property type="match status" value="1"/>
</dbReference>
<dbReference type="InterPro" id="IPR001138">
    <property type="entry name" value="Zn2Cys6_DnaBD"/>
</dbReference>
<feature type="region of interest" description="Disordered" evidence="3">
    <location>
        <begin position="51"/>
        <end position="136"/>
    </location>
</feature>
<dbReference type="STRING" id="879819.A0A0J1B7G7"/>